<dbReference type="RefSeq" id="WP_230551503.1">
    <property type="nucleotide sequence ID" value="NZ_JAJISD010000006.1"/>
</dbReference>
<evidence type="ECO:0000313" key="3">
    <source>
        <dbReference type="Proteomes" id="UP001198862"/>
    </source>
</evidence>
<sequence length="161" mass="17888">MTVAVPADSRRDRHIPWLFVLGFAIVIAVNGTMIWFAVGSFSGLYTPKPRDRGLHYNDVVAAQQARDTLGWRIAPQWRPESDRLELTLTDRSGAPLVGARVTVELVRPAEKRPPIGVALAAVDGGRHAGHVDLPARGNWDLDIVVERDGERFAQTQRMFLK</sequence>
<protein>
    <submittedName>
        <fullName evidence="2">FixH family protein</fullName>
    </submittedName>
</protein>
<keyword evidence="1" id="KW-1133">Transmembrane helix</keyword>
<keyword evidence="1" id="KW-0812">Transmembrane</keyword>
<gene>
    <name evidence="2" type="ORF">LJ725_15290</name>
</gene>
<accession>A0ABS8KXK3</accession>
<feature type="transmembrane region" description="Helical" evidence="1">
    <location>
        <begin position="15"/>
        <end position="38"/>
    </location>
</feature>
<dbReference type="Proteomes" id="UP001198862">
    <property type="component" value="Unassembled WGS sequence"/>
</dbReference>
<dbReference type="EMBL" id="JAJISD010000006">
    <property type="protein sequence ID" value="MCC8430338.1"/>
    <property type="molecule type" value="Genomic_DNA"/>
</dbReference>
<proteinExistence type="predicted"/>
<organism evidence="2 3">
    <name type="scientific">Reyranella aquatilis</name>
    <dbReference type="NCBI Taxonomy" id="2035356"/>
    <lineage>
        <taxon>Bacteria</taxon>
        <taxon>Pseudomonadati</taxon>
        <taxon>Pseudomonadota</taxon>
        <taxon>Alphaproteobacteria</taxon>
        <taxon>Hyphomicrobiales</taxon>
        <taxon>Reyranellaceae</taxon>
        <taxon>Reyranella</taxon>
    </lineage>
</organism>
<reference evidence="2 3" key="1">
    <citation type="submission" date="2021-11" db="EMBL/GenBank/DDBJ databases">
        <authorList>
            <person name="Lee D.-H."/>
            <person name="Kim S.-B."/>
        </authorList>
    </citation>
    <scope>NUCLEOTIDE SEQUENCE [LARGE SCALE GENOMIC DNA]</scope>
    <source>
        <strain evidence="2 3">KCTC 52223</strain>
    </source>
</reference>
<comment type="caution">
    <text evidence="2">The sequence shown here is derived from an EMBL/GenBank/DDBJ whole genome shotgun (WGS) entry which is preliminary data.</text>
</comment>
<evidence type="ECO:0000256" key="1">
    <source>
        <dbReference type="SAM" id="Phobius"/>
    </source>
</evidence>
<keyword evidence="3" id="KW-1185">Reference proteome</keyword>
<keyword evidence="1" id="KW-0472">Membrane</keyword>
<evidence type="ECO:0000313" key="2">
    <source>
        <dbReference type="EMBL" id="MCC8430338.1"/>
    </source>
</evidence>
<dbReference type="InterPro" id="IPR008620">
    <property type="entry name" value="FixH"/>
</dbReference>
<dbReference type="Pfam" id="PF05751">
    <property type="entry name" value="FixH"/>
    <property type="match status" value="1"/>
</dbReference>
<name>A0ABS8KXK3_9HYPH</name>